<dbReference type="InterPro" id="IPR019885">
    <property type="entry name" value="Tscrpt_reg_HTH_AsnC-type_CS"/>
</dbReference>
<dbReference type="PROSITE" id="PS00519">
    <property type="entry name" value="HTH_ASNC_1"/>
    <property type="match status" value="1"/>
</dbReference>
<dbReference type="InterPro" id="IPR011991">
    <property type="entry name" value="ArsR-like_HTH"/>
</dbReference>
<evidence type="ECO:0000313" key="2">
    <source>
        <dbReference type="Proteomes" id="UP001595821"/>
    </source>
</evidence>
<dbReference type="EMBL" id="JBHSDJ010000020">
    <property type="protein sequence ID" value="MFC4246902.1"/>
    <property type="molecule type" value="Genomic_DNA"/>
</dbReference>
<proteinExistence type="predicted"/>
<gene>
    <name evidence="1" type="ORF">ACFOZ7_07805</name>
</gene>
<dbReference type="RefSeq" id="WP_246971977.1">
    <property type="nucleotide sequence ID" value="NZ_CP095397.1"/>
</dbReference>
<reference evidence="1 2" key="1">
    <citation type="journal article" date="2014" name="Int. J. Syst. Evol. Microbiol.">
        <title>Complete genome sequence of Corynebacterium casei LMG S-19264T (=DSM 44701T), isolated from a smear-ripened cheese.</title>
        <authorList>
            <consortium name="US DOE Joint Genome Institute (JGI-PGF)"/>
            <person name="Walter F."/>
            <person name="Albersmeier A."/>
            <person name="Kalinowski J."/>
            <person name="Ruckert C."/>
        </authorList>
    </citation>
    <scope>NUCLEOTIDE SEQUENCE [LARGE SCALE GENOMIC DNA]</scope>
    <source>
        <strain evidence="1 2">IBRC-M 10912</strain>
    </source>
</reference>
<dbReference type="InterPro" id="IPR036388">
    <property type="entry name" value="WH-like_DNA-bd_sf"/>
</dbReference>
<dbReference type="Gene3D" id="1.10.10.10">
    <property type="entry name" value="Winged helix-like DNA-binding domain superfamily/Winged helix DNA-binding domain"/>
    <property type="match status" value="1"/>
</dbReference>
<name>A0ABD5NXP5_9EURY</name>
<dbReference type="InterPro" id="IPR036390">
    <property type="entry name" value="WH_DNA-bd_sf"/>
</dbReference>
<dbReference type="Pfam" id="PF13412">
    <property type="entry name" value="HTH_24"/>
    <property type="match status" value="1"/>
</dbReference>
<dbReference type="SUPFAM" id="SSF46785">
    <property type="entry name" value="Winged helix' DNA-binding domain"/>
    <property type="match status" value="1"/>
</dbReference>
<dbReference type="Proteomes" id="UP001595821">
    <property type="component" value="Unassembled WGS sequence"/>
</dbReference>
<dbReference type="GeneID" id="71852725"/>
<accession>A0ABD5NXP5</accession>
<comment type="caution">
    <text evidence="1">The sequence shown here is derived from an EMBL/GenBank/DDBJ whole genome shotgun (WGS) entry which is preliminary data.</text>
</comment>
<organism evidence="1 2">
    <name type="scientific">Natribaculum luteum</name>
    <dbReference type="NCBI Taxonomy" id="1586232"/>
    <lineage>
        <taxon>Archaea</taxon>
        <taxon>Methanobacteriati</taxon>
        <taxon>Methanobacteriota</taxon>
        <taxon>Stenosarchaea group</taxon>
        <taxon>Halobacteria</taxon>
        <taxon>Halobacteriales</taxon>
        <taxon>Natrialbaceae</taxon>
        <taxon>Natribaculum</taxon>
    </lineage>
</organism>
<sequence>MSGNNRDDRGHFQAEHTDREYLAAVAEREPAGTSEIAEAVGVTRQNADRRLRRLEDQGKVSCKKIGTSLVWSLEEDTYIVQHVDPDDTFWEAETYAGEEMSAEDIDDILYS</sequence>
<dbReference type="CDD" id="cd00090">
    <property type="entry name" value="HTH_ARSR"/>
    <property type="match status" value="1"/>
</dbReference>
<evidence type="ECO:0000313" key="1">
    <source>
        <dbReference type="EMBL" id="MFC4246902.1"/>
    </source>
</evidence>
<dbReference type="AlphaFoldDB" id="A0ABD5NXP5"/>
<protein>
    <submittedName>
        <fullName evidence="1">Winged helix-turn-helix domain-containing protein</fullName>
    </submittedName>
</protein>